<dbReference type="Pfam" id="PF04749">
    <property type="entry name" value="PLAC8"/>
    <property type="match status" value="1"/>
</dbReference>
<accession>A0A814G2V7</accession>
<reference evidence="3" key="1">
    <citation type="submission" date="2021-02" db="EMBL/GenBank/DDBJ databases">
        <authorList>
            <person name="Nowell W R."/>
        </authorList>
    </citation>
    <scope>NUCLEOTIDE SEQUENCE</scope>
</reference>
<evidence type="ECO:0000313" key="5">
    <source>
        <dbReference type="Proteomes" id="UP000663852"/>
    </source>
</evidence>
<dbReference type="EMBL" id="CAJNOR010000652">
    <property type="protein sequence ID" value="CAF0972881.1"/>
    <property type="molecule type" value="Genomic_DNA"/>
</dbReference>
<organism evidence="3 5">
    <name type="scientific">Adineta ricciae</name>
    <name type="common">Rotifer</name>
    <dbReference type="NCBI Taxonomy" id="249248"/>
    <lineage>
        <taxon>Eukaryota</taxon>
        <taxon>Metazoa</taxon>
        <taxon>Spiralia</taxon>
        <taxon>Gnathifera</taxon>
        <taxon>Rotifera</taxon>
        <taxon>Eurotatoria</taxon>
        <taxon>Bdelloidea</taxon>
        <taxon>Adinetida</taxon>
        <taxon>Adinetidae</taxon>
        <taxon>Adineta</taxon>
    </lineage>
</organism>
<comment type="caution">
    <text evidence="3">The sequence shown here is derived from an EMBL/GenBank/DDBJ whole genome shotgun (WGS) entry which is preliminary data.</text>
</comment>
<dbReference type="NCBIfam" id="TIGR01571">
    <property type="entry name" value="A_thal_Cys_rich"/>
    <property type="match status" value="1"/>
</dbReference>
<proteinExistence type="inferred from homology"/>
<sequence length="119" mass="13189">MAHSNQRTTYITNQPTTGNPFQQATSEWSADLFSCCDNVSECCYAYWCFCCFLGTLADRIGESKVSCCCVPNVLGVYRMKVRSVLRIEGDSCGDYMATSCCPFCVALQISNELTNRGIN</sequence>
<evidence type="ECO:0008006" key="6">
    <source>
        <dbReference type="Google" id="ProtNLM"/>
    </source>
</evidence>
<gene>
    <name evidence="3" type="ORF">EDS130_LOCUS14371</name>
    <name evidence="2" type="ORF">XAT740_LOCUS11763</name>
</gene>
<keyword evidence="4" id="KW-1185">Reference proteome</keyword>
<name>A0A814G2V7_ADIRI</name>
<evidence type="ECO:0000313" key="3">
    <source>
        <dbReference type="EMBL" id="CAF0990644.1"/>
    </source>
</evidence>
<dbReference type="AlphaFoldDB" id="A0A814G2V7"/>
<dbReference type="PANTHER" id="PTHR15907">
    <property type="entry name" value="DUF614 FAMILY PROTEIN-RELATED"/>
    <property type="match status" value="1"/>
</dbReference>
<dbReference type="Proteomes" id="UP000663828">
    <property type="component" value="Unassembled WGS sequence"/>
</dbReference>
<dbReference type="OrthoDB" id="1045822at2759"/>
<evidence type="ECO:0000313" key="2">
    <source>
        <dbReference type="EMBL" id="CAF0972881.1"/>
    </source>
</evidence>
<evidence type="ECO:0000313" key="4">
    <source>
        <dbReference type="Proteomes" id="UP000663828"/>
    </source>
</evidence>
<protein>
    <recommendedName>
        <fullName evidence="6">Cornifelin-like protein</fullName>
    </recommendedName>
</protein>
<dbReference type="EMBL" id="CAJNOJ010000058">
    <property type="protein sequence ID" value="CAF0990644.1"/>
    <property type="molecule type" value="Genomic_DNA"/>
</dbReference>
<evidence type="ECO:0000256" key="1">
    <source>
        <dbReference type="ARBA" id="ARBA00009024"/>
    </source>
</evidence>
<dbReference type="Proteomes" id="UP000663852">
    <property type="component" value="Unassembled WGS sequence"/>
</dbReference>
<comment type="similarity">
    <text evidence="1">Belongs to the cornifelin family.</text>
</comment>
<dbReference type="InterPro" id="IPR006461">
    <property type="entry name" value="PLAC_motif_containing"/>
</dbReference>